<dbReference type="EMBL" id="MLYV02001285">
    <property type="protein sequence ID" value="PSR71409.1"/>
    <property type="molecule type" value="Genomic_DNA"/>
</dbReference>
<reference evidence="1 2" key="1">
    <citation type="submission" date="2018-02" db="EMBL/GenBank/DDBJ databases">
        <title>Genome sequence of the basidiomycete white-rot fungus Phlebia centrifuga.</title>
        <authorList>
            <person name="Granchi Z."/>
            <person name="Peng M."/>
            <person name="de Vries R.P."/>
            <person name="Hilden K."/>
            <person name="Makela M.R."/>
            <person name="Grigoriev I."/>
            <person name="Riley R."/>
        </authorList>
    </citation>
    <scope>NUCLEOTIDE SEQUENCE [LARGE SCALE GENOMIC DNA]</scope>
    <source>
        <strain evidence="1 2">FBCC195</strain>
    </source>
</reference>
<proteinExistence type="predicted"/>
<gene>
    <name evidence="1" type="ORF">PHLCEN_2v12676</name>
</gene>
<dbReference type="AlphaFoldDB" id="A0A2R6NGG1"/>
<evidence type="ECO:0000313" key="2">
    <source>
        <dbReference type="Proteomes" id="UP000186601"/>
    </source>
</evidence>
<accession>A0A2R6NGG1</accession>
<comment type="caution">
    <text evidence="1">The sequence shown here is derived from an EMBL/GenBank/DDBJ whole genome shotgun (WGS) entry which is preliminary data.</text>
</comment>
<organism evidence="1 2">
    <name type="scientific">Hermanssonia centrifuga</name>
    <dbReference type="NCBI Taxonomy" id="98765"/>
    <lineage>
        <taxon>Eukaryota</taxon>
        <taxon>Fungi</taxon>
        <taxon>Dikarya</taxon>
        <taxon>Basidiomycota</taxon>
        <taxon>Agaricomycotina</taxon>
        <taxon>Agaricomycetes</taxon>
        <taxon>Polyporales</taxon>
        <taxon>Meruliaceae</taxon>
        <taxon>Hermanssonia</taxon>
    </lineage>
</organism>
<dbReference type="Proteomes" id="UP000186601">
    <property type="component" value="Unassembled WGS sequence"/>
</dbReference>
<keyword evidence="2" id="KW-1185">Reference proteome</keyword>
<name>A0A2R6NGG1_9APHY</name>
<sequence>MSIRVFEYEKYEFFRALQCRVTAVILKRRASSVRVNGSTPGRLKTLFDRGVEGEKLRMAHPETKTL</sequence>
<evidence type="ECO:0000313" key="1">
    <source>
        <dbReference type="EMBL" id="PSR71409.1"/>
    </source>
</evidence>
<protein>
    <submittedName>
        <fullName evidence="1">Uncharacterized protein</fullName>
    </submittedName>
</protein>